<organism evidence="8 9">
    <name type="scientific">Paractinoplanes ferrugineus</name>
    <dbReference type="NCBI Taxonomy" id="113564"/>
    <lineage>
        <taxon>Bacteria</taxon>
        <taxon>Bacillati</taxon>
        <taxon>Actinomycetota</taxon>
        <taxon>Actinomycetes</taxon>
        <taxon>Micromonosporales</taxon>
        <taxon>Micromonosporaceae</taxon>
        <taxon>Paractinoplanes</taxon>
    </lineage>
</organism>
<evidence type="ECO:0000313" key="8">
    <source>
        <dbReference type="EMBL" id="GIE13887.1"/>
    </source>
</evidence>
<evidence type="ECO:0000313" key="9">
    <source>
        <dbReference type="Proteomes" id="UP000598174"/>
    </source>
</evidence>
<feature type="transmembrane region" description="Helical" evidence="7">
    <location>
        <begin position="394"/>
        <end position="415"/>
    </location>
</feature>
<gene>
    <name evidence="8" type="ORF">Afe05nite_57270</name>
</gene>
<feature type="region of interest" description="Disordered" evidence="6">
    <location>
        <begin position="446"/>
        <end position="648"/>
    </location>
</feature>
<evidence type="ECO:0000256" key="1">
    <source>
        <dbReference type="ARBA" id="ARBA00004651"/>
    </source>
</evidence>
<sequence>MPLLPTLGRTVGTGIKAARVLVRGSVRGGAWATRRVGSARAKGAANEIGMIRLFDLHALSCAGDALITIGLAGTIFFNVPLGEARSKVALYLLITMVPFALLAPVVGPLLDHFRHGRRYALAVTMLGRAFLAYVISDHLFGWGLYPAAFGVLALSRAYGVARSAAVPRLLPEGVGLSQVGARASVYGTFAGAVVAPIGLLAFKFGPQWPLRVATIIFVIGMVVSLRLPPRADSDPPEEVPRPWRAALGLGRGGVRPLSGKLVIATLIGSASLRLLYGFLLLFLAFVIMANQLDTNVLGQDIGRQGAVGLIGGALAIGTFLSTAVGTRLRIRRPLALQSAGITITAGVAVLSALFFSLPMLALLALITAIFSGIAKLAVDASIQERIPERQRASAFAHSETVLMIAWVSGGALGIIPLSGRVGIALAALLAVAAAGRAGWSATRLHNERLSGRADPPPTDSGAEQDPADNAASDRPTVAGHSGTAAGEGRQAGGGRVGPDGIAEPTDPWPEAPTVPHRNRPSAPAPRRPQPGRPGSTSTLPTGDGRGLSPTLPDLAEKPDRGKRKWGFGKRKQDPARPDAPAAPPSRSEAGPAARPARESAVPADDRPTQSSAPKPDPAPAPPGFHVYRPSSAGSSGNGAQPVAGEDDR</sequence>
<feature type="transmembrane region" description="Helical" evidence="7">
    <location>
        <begin position="179"/>
        <end position="202"/>
    </location>
</feature>
<dbReference type="InterPro" id="IPR036259">
    <property type="entry name" value="MFS_trans_sf"/>
</dbReference>
<keyword evidence="4 7" id="KW-1133">Transmembrane helix</keyword>
<dbReference type="AlphaFoldDB" id="A0A919J5V1"/>
<feature type="transmembrane region" description="Helical" evidence="7">
    <location>
        <begin position="361"/>
        <end position="382"/>
    </location>
</feature>
<dbReference type="Pfam" id="PF07690">
    <property type="entry name" value="MFS_1"/>
    <property type="match status" value="1"/>
</dbReference>
<feature type="compositionally biased region" description="Low complexity" evidence="6">
    <location>
        <begin position="584"/>
        <end position="600"/>
    </location>
</feature>
<protein>
    <recommendedName>
        <fullName evidence="10">MFS transporter</fullName>
    </recommendedName>
</protein>
<dbReference type="GO" id="GO:0022857">
    <property type="term" value="F:transmembrane transporter activity"/>
    <property type="evidence" value="ECO:0007669"/>
    <property type="project" value="InterPro"/>
</dbReference>
<proteinExistence type="predicted"/>
<keyword evidence="9" id="KW-1185">Reference proteome</keyword>
<feature type="transmembrane region" description="Helical" evidence="7">
    <location>
        <begin position="261"/>
        <end position="289"/>
    </location>
</feature>
<feature type="compositionally biased region" description="Basic residues" evidence="6">
    <location>
        <begin position="560"/>
        <end position="569"/>
    </location>
</feature>
<feature type="transmembrane region" description="Helical" evidence="7">
    <location>
        <begin position="421"/>
        <end position="439"/>
    </location>
</feature>
<accession>A0A919J5V1</accession>
<dbReference type="GO" id="GO:0005886">
    <property type="term" value="C:plasma membrane"/>
    <property type="evidence" value="ECO:0007669"/>
    <property type="project" value="UniProtKB-SubCell"/>
</dbReference>
<evidence type="ECO:0000256" key="4">
    <source>
        <dbReference type="ARBA" id="ARBA00022989"/>
    </source>
</evidence>
<feature type="compositionally biased region" description="Pro residues" evidence="6">
    <location>
        <begin position="522"/>
        <end position="531"/>
    </location>
</feature>
<dbReference type="Proteomes" id="UP000598174">
    <property type="component" value="Unassembled WGS sequence"/>
</dbReference>
<comment type="subcellular location">
    <subcellularLocation>
        <location evidence="1">Cell membrane</location>
        <topology evidence="1">Multi-pass membrane protein</topology>
    </subcellularLocation>
</comment>
<dbReference type="InterPro" id="IPR011701">
    <property type="entry name" value="MFS"/>
</dbReference>
<feature type="transmembrane region" description="Helical" evidence="7">
    <location>
        <begin position="56"/>
        <end position="77"/>
    </location>
</feature>
<dbReference type="PANTHER" id="PTHR23513:SF18">
    <property type="entry name" value="INTEGRAL MEMBRANE PROTEIN"/>
    <property type="match status" value="1"/>
</dbReference>
<keyword evidence="2" id="KW-1003">Cell membrane</keyword>
<evidence type="ECO:0000256" key="2">
    <source>
        <dbReference type="ARBA" id="ARBA00022475"/>
    </source>
</evidence>
<keyword evidence="3 7" id="KW-0812">Transmembrane</keyword>
<dbReference type="SUPFAM" id="SSF103473">
    <property type="entry name" value="MFS general substrate transporter"/>
    <property type="match status" value="1"/>
</dbReference>
<dbReference type="CDD" id="cd06173">
    <property type="entry name" value="MFS_MefA_like"/>
    <property type="match status" value="1"/>
</dbReference>
<evidence type="ECO:0000256" key="6">
    <source>
        <dbReference type="SAM" id="MobiDB-lite"/>
    </source>
</evidence>
<dbReference type="EMBL" id="BOMM01000051">
    <property type="protein sequence ID" value="GIE13887.1"/>
    <property type="molecule type" value="Genomic_DNA"/>
</dbReference>
<feature type="transmembrane region" description="Helical" evidence="7">
    <location>
        <begin position="334"/>
        <end position="355"/>
    </location>
</feature>
<name>A0A919J5V1_9ACTN</name>
<dbReference type="RefSeq" id="WP_203820321.1">
    <property type="nucleotide sequence ID" value="NZ_BAAABP010000001.1"/>
</dbReference>
<comment type="caution">
    <text evidence="8">The sequence shown here is derived from an EMBL/GenBank/DDBJ whole genome shotgun (WGS) entry which is preliminary data.</text>
</comment>
<keyword evidence="5 7" id="KW-0472">Membrane</keyword>
<evidence type="ECO:0000256" key="7">
    <source>
        <dbReference type="SAM" id="Phobius"/>
    </source>
</evidence>
<dbReference type="PANTHER" id="PTHR23513">
    <property type="entry name" value="INTEGRAL MEMBRANE EFFLUX PROTEIN-RELATED"/>
    <property type="match status" value="1"/>
</dbReference>
<evidence type="ECO:0000256" key="3">
    <source>
        <dbReference type="ARBA" id="ARBA00022692"/>
    </source>
</evidence>
<reference evidence="8" key="1">
    <citation type="submission" date="2021-01" db="EMBL/GenBank/DDBJ databases">
        <title>Whole genome shotgun sequence of Actinoplanes ferrugineus NBRC 15555.</title>
        <authorList>
            <person name="Komaki H."/>
            <person name="Tamura T."/>
        </authorList>
    </citation>
    <scope>NUCLEOTIDE SEQUENCE</scope>
    <source>
        <strain evidence="8">NBRC 15555</strain>
    </source>
</reference>
<dbReference type="Gene3D" id="1.20.1250.20">
    <property type="entry name" value="MFS general substrate transporter like domains"/>
    <property type="match status" value="1"/>
</dbReference>
<evidence type="ECO:0008006" key="10">
    <source>
        <dbReference type="Google" id="ProtNLM"/>
    </source>
</evidence>
<evidence type="ECO:0000256" key="5">
    <source>
        <dbReference type="ARBA" id="ARBA00023136"/>
    </source>
</evidence>
<feature type="transmembrane region" description="Helical" evidence="7">
    <location>
        <begin position="208"/>
        <end position="227"/>
    </location>
</feature>
<feature type="transmembrane region" description="Helical" evidence="7">
    <location>
        <begin position="301"/>
        <end position="322"/>
    </location>
</feature>
<feature type="transmembrane region" description="Helical" evidence="7">
    <location>
        <begin position="89"/>
        <end position="107"/>
    </location>
</feature>